<evidence type="ECO:0000256" key="1">
    <source>
        <dbReference type="SAM" id="MobiDB-lite"/>
    </source>
</evidence>
<protein>
    <submittedName>
        <fullName evidence="2">Uncharacterized protein</fullName>
    </submittedName>
</protein>
<comment type="caution">
    <text evidence="2">The sequence shown here is derived from an EMBL/GenBank/DDBJ whole genome shotgun (WGS) entry which is preliminary data.</text>
</comment>
<sequence length="68" mass="7423">MPLVHAAGARPGTQNEQAETGARRGKSRGYQPKHSVVGEDCRGGTSQIWDWKNFPAEVDFQRKTALAA</sequence>
<dbReference type="AlphaFoldDB" id="A0A5B7E838"/>
<name>A0A5B7E838_PORTR</name>
<dbReference type="Proteomes" id="UP000324222">
    <property type="component" value="Unassembled WGS sequence"/>
</dbReference>
<reference evidence="2 3" key="1">
    <citation type="submission" date="2019-05" db="EMBL/GenBank/DDBJ databases">
        <title>Another draft genome of Portunus trituberculatus and its Hox gene families provides insights of decapod evolution.</title>
        <authorList>
            <person name="Jeong J.-H."/>
            <person name="Song I."/>
            <person name="Kim S."/>
            <person name="Choi T."/>
            <person name="Kim D."/>
            <person name="Ryu S."/>
            <person name="Kim W."/>
        </authorList>
    </citation>
    <scope>NUCLEOTIDE SEQUENCE [LARGE SCALE GENOMIC DNA]</scope>
    <source>
        <tissue evidence="2">Muscle</tissue>
    </source>
</reference>
<organism evidence="2 3">
    <name type="scientific">Portunus trituberculatus</name>
    <name type="common">Swimming crab</name>
    <name type="synonym">Neptunus trituberculatus</name>
    <dbReference type="NCBI Taxonomy" id="210409"/>
    <lineage>
        <taxon>Eukaryota</taxon>
        <taxon>Metazoa</taxon>
        <taxon>Ecdysozoa</taxon>
        <taxon>Arthropoda</taxon>
        <taxon>Crustacea</taxon>
        <taxon>Multicrustacea</taxon>
        <taxon>Malacostraca</taxon>
        <taxon>Eumalacostraca</taxon>
        <taxon>Eucarida</taxon>
        <taxon>Decapoda</taxon>
        <taxon>Pleocyemata</taxon>
        <taxon>Brachyura</taxon>
        <taxon>Eubrachyura</taxon>
        <taxon>Portunoidea</taxon>
        <taxon>Portunidae</taxon>
        <taxon>Portuninae</taxon>
        <taxon>Portunus</taxon>
    </lineage>
</organism>
<gene>
    <name evidence="2" type="ORF">E2C01_022742</name>
</gene>
<evidence type="ECO:0000313" key="3">
    <source>
        <dbReference type="Proteomes" id="UP000324222"/>
    </source>
</evidence>
<dbReference type="EMBL" id="VSRR010002083">
    <property type="protein sequence ID" value="MPC29505.1"/>
    <property type="molecule type" value="Genomic_DNA"/>
</dbReference>
<keyword evidence="3" id="KW-1185">Reference proteome</keyword>
<proteinExistence type="predicted"/>
<feature type="region of interest" description="Disordered" evidence="1">
    <location>
        <begin position="1"/>
        <end position="39"/>
    </location>
</feature>
<evidence type="ECO:0000313" key="2">
    <source>
        <dbReference type="EMBL" id="MPC29505.1"/>
    </source>
</evidence>
<accession>A0A5B7E838</accession>